<keyword evidence="4" id="KW-0689">Ribosomal protein</keyword>
<comment type="caution">
    <text evidence="8">The sequence shown here is derived from an EMBL/GenBank/DDBJ whole genome shotgun (WGS) entry which is preliminary data.</text>
</comment>
<evidence type="ECO:0000256" key="5">
    <source>
        <dbReference type="ARBA" id="ARBA00023128"/>
    </source>
</evidence>
<dbReference type="InterPro" id="IPR051991">
    <property type="entry name" value="Mitoribosomal_protein_bL32"/>
</dbReference>
<dbReference type="AlphaFoldDB" id="A0A9W9DUR9"/>
<evidence type="ECO:0000256" key="4">
    <source>
        <dbReference type="ARBA" id="ARBA00022980"/>
    </source>
</evidence>
<sequence>MASLAFRQSRSMLLPALKAPLSKPLLSAFFLSPTFLGGLFRIPSLASLLEELFPRILLAVPKKKTSHSRKAMRAANKGLQDKHNIVHCPGCGGPKLAHHLCPTCYTFLHRMWKSTSKDNHKLS</sequence>
<name>A0A9W9DUR9_9AGAR</name>
<dbReference type="GO" id="GO:0006412">
    <property type="term" value="P:translation"/>
    <property type="evidence" value="ECO:0007669"/>
    <property type="project" value="InterPro"/>
</dbReference>
<dbReference type="GO" id="GO:0003735">
    <property type="term" value="F:structural constituent of ribosome"/>
    <property type="evidence" value="ECO:0007669"/>
    <property type="project" value="InterPro"/>
</dbReference>
<proteinExistence type="inferred from homology"/>
<evidence type="ECO:0000256" key="1">
    <source>
        <dbReference type="ARBA" id="ARBA00004173"/>
    </source>
</evidence>
<dbReference type="HAMAP" id="MF_00340">
    <property type="entry name" value="Ribosomal_bL32"/>
    <property type="match status" value="1"/>
</dbReference>
<evidence type="ECO:0000256" key="2">
    <source>
        <dbReference type="ARBA" id="ARBA00008560"/>
    </source>
</evidence>
<evidence type="ECO:0000313" key="9">
    <source>
        <dbReference type="Proteomes" id="UP001150266"/>
    </source>
</evidence>
<evidence type="ECO:0000256" key="6">
    <source>
        <dbReference type="ARBA" id="ARBA00023274"/>
    </source>
</evidence>
<keyword evidence="9" id="KW-1185">Reference proteome</keyword>
<dbReference type="Pfam" id="PF01783">
    <property type="entry name" value="Ribosomal_L32p"/>
    <property type="match status" value="1"/>
</dbReference>
<accession>A0A9W9DUR9</accession>
<reference evidence="8" key="1">
    <citation type="submission" date="2022-08" db="EMBL/GenBank/DDBJ databases">
        <title>A Global Phylogenomic Analysis of the Shiitake Genus Lentinula.</title>
        <authorList>
            <consortium name="DOE Joint Genome Institute"/>
            <person name="Sierra-Patev S."/>
            <person name="Min B."/>
            <person name="Naranjo-Ortiz M."/>
            <person name="Looney B."/>
            <person name="Konkel Z."/>
            <person name="Slot J.C."/>
            <person name="Sakamoto Y."/>
            <person name="Steenwyk J.L."/>
            <person name="Rokas A."/>
            <person name="Carro J."/>
            <person name="Camarero S."/>
            <person name="Ferreira P."/>
            <person name="Molpeceres G."/>
            <person name="Ruiz-Duenas F.J."/>
            <person name="Serrano A."/>
            <person name="Henrissat B."/>
            <person name="Drula E."/>
            <person name="Hughes K.W."/>
            <person name="Mata J.L."/>
            <person name="Ishikawa N.K."/>
            <person name="Vargas-Isla R."/>
            <person name="Ushijima S."/>
            <person name="Smith C.A."/>
            <person name="Ahrendt S."/>
            <person name="Andreopoulos W."/>
            <person name="He G."/>
            <person name="Labutti K."/>
            <person name="Lipzen A."/>
            <person name="Ng V."/>
            <person name="Riley R."/>
            <person name="Sandor L."/>
            <person name="Barry K."/>
            <person name="Martinez A.T."/>
            <person name="Xiao Y."/>
            <person name="Gibbons J.G."/>
            <person name="Terashima K."/>
            <person name="Grigoriev I.V."/>
            <person name="Hibbett D.S."/>
        </authorList>
    </citation>
    <scope>NUCLEOTIDE SEQUENCE</scope>
    <source>
        <strain evidence="8">JLM2183</strain>
    </source>
</reference>
<dbReference type="EMBL" id="JAOTPV010000003">
    <property type="protein sequence ID" value="KAJ4486199.1"/>
    <property type="molecule type" value="Genomic_DNA"/>
</dbReference>
<comment type="subcellular location">
    <subcellularLocation>
        <location evidence="1">Mitochondrion</location>
    </subcellularLocation>
</comment>
<evidence type="ECO:0000256" key="7">
    <source>
        <dbReference type="ARBA" id="ARBA00039935"/>
    </source>
</evidence>
<dbReference type="PANTHER" id="PTHR21026:SF2">
    <property type="entry name" value="LARGE RIBOSOMAL SUBUNIT PROTEIN BL32M"/>
    <property type="match status" value="1"/>
</dbReference>
<evidence type="ECO:0000256" key="3">
    <source>
        <dbReference type="ARBA" id="ARBA00022946"/>
    </source>
</evidence>
<dbReference type="SUPFAM" id="SSF57829">
    <property type="entry name" value="Zn-binding ribosomal proteins"/>
    <property type="match status" value="1"/>
</dbReference>
<keyword evidence="6" id="KW-0687">Ribonucleoprotein</keyword>
<organism evidence="8 9">
    <name type="scientific">Lentinula aciculospora</name>
    <dbReference type="NCBI Taxonomy" id="153920"/>
    <lineage>
        <taxon>Eukaryota</taxon>
        <taxon>Fungi</taxon>
        <taxon>Dikarya</taxon>
        <taxon>Basidiomycota</taxon>
        <taxon>Agaricomycotina</taxon>
        <taxon>Agaricomycetes</taxon>
        <taxon>Agaricomycetidae</taxon>
        <taxon>Agaricales</taxon>
        <taxon>Marasmiineae</taxon>
        <taxon>Omphalotaceae</taxon>
        <taxon>Lentinula</taxon>
    </lineage>
</organism>
<protein>
    <recommendedName>
        <fullName evidence="7">Large ribosomal subunit protein bL32m</fullName>
    </recommendedName>
</protein>
<dbReference type="InterPro" id="IPR011332">
    <property type="entry name" value="Ribosomal_zn-bd"/>
</dbReference>
<dbReference type="OrthoDB" id="2014905at2759"/>
<keyword evidence="5" id="KW-0496">Mitochondrion</keyword>
<comment type="similarity">
    <text evidence="2">Belongs to the bacterial ribosomal protein bL32 family.</text>
</comment>
<keyword evidence="3" id="KW-0809">Transit peptide</keyword>
<evidence type="ECO:0000313" key="8">
    <source>
        <dbReference type="EMBL" id="KAJ4486199.1"/>
    </source>
</evidence>
<dbReference type="InterPro" id="IPR002677">
    <property type="entry name" value="Ribosomal_bL32"/>
</dbReference>
<gene>
    <name evidence="8" type="ORF">J3R30DRAFT_3366287</name>
</gene>
<dbReference type="NCBIfam" id="TIGR01031">
    <property type="entry name" value="rpmF_bact"/>
    <property type="match status" value="1"/>
</dbReference>
<dbReference type="GO" id="GO:0005762">
    <property type="term" value="C:mitochondrial large ribosomal subunit"/>
    <property type="evidence" value="ECO:0007669"/>
    <property type="project" value="TreeGrafter"/>
</dbReference>
<dbReference type="Proteomes" id="UP001150266">
    <property type="component" value="Unassembled WGS sequence"/>
</dbReference>
<dbReference type="PANTHER" id="PTHR21026">
    <property type="entry name" value="39S RIBOSOMAL PROTEIN L32, MITOCHONDRIAL"/>
    <property type="match status" value="1"/>
</dbReference>